<sequence length="94" mass="10632">METSDEALYTLKTLTPKVILLDINLKTSNINGDKLCQMLKSNPQYDSISIILISAVFSEKEKEEILASTGADDIIFKPIDKLKDLDVLFKYLKH</sequence>
<comment type="caution">
    <text evidence="3">The sequence shown here is derived from an EMBL/GenBank/DDBJ whole genome shotgun (WGS) entry which is preliminary data.</text>
</comment>
<dbReference type="PANTHER" id="PTHR44591">
    <property type="entry name" value="STRESS RESPONSE REGULATOR PROTEIN 1"/>
    <property type="match status" value="1"/>
</dbReference>
<dbReference type="InterPro" id="IPR050595">
    <property type="entry name" value="Bact_response_regulator"/>
</dbReference>
<dbReference type="GO" id="GO:0000160">
    <property type="term" value="P:phosphorelay signal transduction system"/>
    <property type="evidence" value="ECO:0007669"/>
    <property type="project" value="InterPro"/>
</dbReference>
<dbReference type="Gene3D" id="3.40.50.2300">
    <property type="match status" value="1"/>
</dbReference>
<dbReference type="PANTHER" id="PTHR44591:SF3">
    <property type="entry name" value="RESPONSE REGULATORY DOMAIN-CONTAINING PROTEIN"/>
    <property type="match status" value="1"/>
</dbReference>
<keyword evidence="1" id="KW-0597">Phosphoprotein</keyword>
<proteinExistence type="predicted"/>
<dbReference type="PROSITE" id="PS50110">
    <property type="entry name" value="RESPONSE_REGULATORY"/>
    <property type="match status" value="1"/>
</dbReference>
<evidence type="ECO:0000313" key="3">
    <source>
        <dbReference type="EMBL" id="GAH69989.1"/>
    </source>
</evidence>
<accession>X1IV79</accession>
<organism evidence="3">
    <name type="scientific">marine sediment metagenome</name>
    <dbReference type="NCBI Taxonomy" id="412755"/>
    <lineage>
        <taxon>unclassified sequences</taxon>
        <taxon>metagenomes</taxon>
        <taxon>ecological metagenomes</taxon>
    </lineage>
</organism>
<dbReference type="Pfam" id="PF00072">
    <property type="entry name" value="Response_reg"/>
    <property type="match status" value="1"/>
</dbReference>
<evidence type="ECO:0000256" key="1">
    <source>
        <dbReference type="ARBA" id="ARBA00022553"/>
    </source>
</evidence>
<dbReference type="SUPFAM" id="SSF52172">
    <property type="entry name" value="CheY-like"/>
    <property type="match status" value="1"/>
</dbReference>
<dbReference type="EMBL" id="BARU01027064">
    <property type="protein sequence ID" value="GAH69989.1"/>
    <property type="molecule type" value="Genomic_DNA"/>
</dbReference>
<protein>
    <recommendedName>
        <fullName evidence="2">Response regulatory domain-containing protein</fullName>
    </recommendedName>
</protein>
<dbReference type="InterPro" id="IPR011006">
    <property type="entry name" value="CheY-like_superfamily"/>
</dbReference>
<feature type="domain" description="Response regulatory" evidence="2">
    <location>
        <begin position="1"/>
        <end position="92"/>
    </location>
</feature>
<name>X1IV79_9ZZZZ</name>
<reference evidence="3" key="1">
    <citation type="journal article" date="2014" name="Front. Microbiol.">
        <title>High frequency of phylogenetically diverse reductive dehalogenase-homologous genes in deep subseafloor sedimentary metagenomes.</title>
        <authorList>
            <person name="Kawai M."/>
            <person name="Futagami T."/>
            <person name="Toyoda A."/>
            <person name="Takaki Y."/>
            <person name="Nishi S."/>
            <person name="Hori S."/>
            <person name="Arai W."/>
            <person name="Tsubouchi T."/>
            <person name="Morono Y."/>
            <person name="Uchiyama I."/>
            <person name="Ito T."/>
            <person name="Fujiyama A."/>
            <person name="Inagaki F."/>
            <person name="Takami H."/>
        </authorList>
    </citation>
    <scope>NUCLEOTIDE SEQUENCE</scope>
    <source>
        <strain evidence="3">Expedition CK06-06</strain>
    </source>
</reference>
<dbReference type="InterPro" id="IPR001789">
    <property type="entry name" value="Sig_transdc_resp-reg_receiver"/>
</dbReference>
<gene>
    <name evidence="3" type="ORF">S03H2_43392</name>
</gene>
<dbReference type="AlphaFoldDB" id="X1IV79"/>
<evidence type="ECO:0000259" key="2">
    <source>
        <dbReference type="PROSITE" id="PS50110"/>
    </source>
</evidence>